<reference evidence="1 2" key="1">
    <citation type="journal article" date="2022" name="DNA Res.">
        <title>Chromosomal-level genome assembly of the orchid tree Bauhinia variegata (Leguminosae; Cercidoideae) supports the allotetraploid origin hypothesis of Bauhinia.</title>
        <authorList>
            <person name="Zhong Y."/>
            <person name="Chen Y."/>
            <person name="Zheng D."/>
            <person name="Pang J."/>
            <person name="Liu Y."/>
            <person name="Luo S."/>
            <person name="Meng S."/>
            <person name="Qian L."/>
            <person name="Wei D."/>
            <person name="Dai S."/>
            <person name="Zhou R."/>
        </authorList>
    </citation>
    <scope>NUCLEOTIDE SEQUENCE [LARGE SCALE GENOMIC DNA]</scope>
    <source>
        <strain evidence="1">BV-YZ2020</strain>
    </source>
</reference>
<keyword evidence="2" id="KW-1185">Reference proteome</keyword>
<name>A0ACB9MG36_BAUVA</name>
<evidence type="ECO:0000313" key="1">
    <source>
        <dbReference type="EMBL" id="KAI4322096.1"/>
    </source>
</evidence>
<comment type="caution">
    <text evidence="1">The sequence shown here is derived from an EMBL/GenBank/DDBJ whole genome shotgun (WGS) entry which is preliminary data.</text>
</comment>
<evidence type="ECO:0000313" key="2">
    <source>
        <dbReference type="Proteomes" id="UP000828941"/>
    </source>
</evidence>
<gene>
    <name evidence="1" type="ORF">L6164_021817</name>
</gene>
<dbReference type="Proteomes" id="UP000828941">
    <property type="component" value="Chromosome 9"/>
</dbReference>
<organism evidence="1 2">
    <name type="scientific">Bauhinia variegata</name>
    <name type="common">Purple orchid tree</name>
    <name type="synonym">Phanera variegata</name>
    <dbReference type="NCBI Taxonomy" id="167791"/>
    <lineage>
        <taxon>Eukaryota</taxon>
        <taxon>Viridiplantae</taxon>
        <taxon>Streptophyta</taxon>
        <taxon>Embryophyta</taxon>
        <taxon>Tracheophyta</taxon>
        <taxon>Spermatophyta</taxon>
        <taxon>Magnoliopsida</taxon>
        <taxon>eudicotyledons</taxon>
        <taxon>Gunneridae</taxon>
        <taxon>Pentapetalae</taxon>
        <taxon>rosids</taxon>
        <taxon>fabids</taxon>
        <taxon>Fabales</taxon>
        <taxon>Fabaceae</taxon>
        <taxon>Cercidoideae</taxon>
        <taxon>Cercideae</taxon>
        <taxon>Bauhiniinae</taxon>
        <taxon>Bauhinia</taxon>
    </lineage>
</organism>
<accession>A0ACB9MG36</accession>
<dbReference type="EMBL" id="CM039434">
    <property type="protein sequence ID" value="KAI4322096.1"/>
    <property type="molecule type" value="Genomic_DNA"/>
</dbReference>
<sequence>MNGLNLQLHALSLRGSRGHNTQVIPSFISDLTLTFHCHIATCHNDLFSMVHVSAPSSHQSTSPYAIIRCGYRLTCPQLHSGGSVVLGTATTRISYLSYNLSHSFFLSLESDIPSSGLATGQDAQPWKPPIPYLKTKPHIPITIYTVR</sequence>
<protein>
    <submittedName>
        <fullName evidence="1">Uncharacterized protein</fullName>
    </submittedName>
</protein>
<proteinExistence type="predicted"/>